<keyword evidence="2" id="KW-1185">Reference proteome</keyword>
<dbReference type="RefSeq" id="WP_058351716.1">
    <property type="nucleotide sequence ID" value="NZ_CABMMD010000052.1"/>
</dbReference>
<dbReference type="OrthoDB" id="1909216at2"/>
<gene>
    <name evidence="1" type="ORF">ASU35_17525</name>
</gene>
<dbReference type="STRING" id="290052.ASU35_17525"/>
<reference evidence="1 2" key="1">
    <citation type="submission" date="2015-11" db="EMBL/GenBank/DDBJ databases">
        <title>Butyribacter intestini gen. nov., sp. nov., a butyric acid-producing bacterium of the family Lachnospiraceae isolated from the human faeces.</title>
        <authorList>
            <person name="Zou Y."/>
            <person name="Xue W."/>
            <person name="Luo G."/>
            <person name="Lv M."/>
        </authorList>
    </citation>
    <scope>NUCLEOTIDE SEQUENCE [LARGE SCALE GENOMIC DNA]</scope>
    <source>
        <strain evidence="1 2">ACET-33324</strain>
    </source>
</reference>
<evidence type="ECO:0000313" key="2">
    <source>
        <dbReference type="Proteomes" id="UP000054874"/>
    </source>
</evidence>
<accession>A0A0V8QHL5</accession>
<name>A0A0V8QHL5_9FIRM</name>
<sequence length="102" mass="12347">MHVETCVLLSNERNQHYNVSIEVDVNEKYHQHKKVTYKDIQDYVKEKYNFFAHSTYISEVKRECGLDVHEPYNSVENPVREYHCTEERKEQIKEALRHFGMI</sequence>
<evidence type="ECO:0008006" key="3">
    <source>
        <dbReference type="Google" id="ProtNLM"/>
    </source>
</evidence>
<dbReference type="AlphaFoldDB" id="A0A0V8QHL5"/>
<comment type="caution">
    <text evidence="1">The sequence shown here is derived from an EMBL/GenBank/DDBJ whole genome shotgun (WGS) entry which is preliminary data.</text>
</comment>
<evidence type="ECO:0000313" key="1">
    <source>
        <dbReference type="EMBL" id="KSV60056.1"/>
    </source>
</evidence>
<dbReference type="EMBL" id="LNAM01000052">
    <property type="protein sequence ID" value="KSV60056.1"/>
    <property type="molecule type" value="Genomic_DNA"/>
</dbReference>
<organism evidence="1 2">
    <name type="scientific">Acetivibrio ethanolgignens</name>
    <dbReference type="NCBI Taxonomy" id="290052"/>
    <lineage>
        <taxon>Bacteria</taxon>
        <taxon>Bacillati</taxon>
        <taxon>Bacillota</taxon>
        <taxon>Clostridia</taxon>
        <taxon>Eubacteriales</taxon>
        <taxon>Oscillospiraceae</taxon>
        <taxon>Acetivibrio</taxon>
    </lineage>
</organism>
<proteinExistence type="predicted"/>
<dbReference type="Proteomes" id="UP000054874">
    <property type="component" value="Unassembled WGS sequence"/>
</dbReference>
<protein>
    <recommendedName>
        <fullName evidence="3">RNA methyltransferase</fullName>
    </recommendedName>
</protein>